<name>A0AAW7IRP6_9BACI</name>
<evidence type="ECO:0000313" key="3">
    <source>
        <dbReference type="EMBL" id="MDM5454307.1"/>
    </source>
</evidence>
<feature type="domain" description="Sigma factor regulator C-terminal" evidence="2">
    <location>
        <begin position="161"/>
        <end position="298"/>
    </location>
</feature>
<proteinExistence type="predicted"/>
<dbReference type="RefSeq" id="WP_289320647.1">
    <property type="nucleotide sequence ID" value="NZ_JAUCEY010000008.1"/>
</dbReference>
<dbReference type="EMBL" id="JAUCEY010000008">
    <property type="protein sequence ID" value="MDM5454307.1"/>
    <property type="molecule type" value="Genomic_DNA"/>
</dbReference>
<evidence type="ECO:0000256" key="1">
    <source>
        <dbReference type="SAM" id="Phobius"/>
    </source>
</evidence>
<dbReference type="Pfam" id="PF13791">
    <property type="entry name" value="Sigma_reg_C"/>
    <property type="match status" value="1"/>
</dbReference>
<dbReference type="Proteomes" id="UP001234602">
    <property type="component" value="Unassembled WGS sequence"/>
</dbReference>
<dbReference type="AlphaFoldDB" id="A0AAW7IRP6"/>
<keyword evidence="1" id="KW-0812">Transmembrane</keyword>
<gene>
    <name evidence="3" type="ORF">QUF89_19485</name>
</gene>
<keyword evidence="1" id="KW-0472">Membrane</keyword>
<evidence type="ECO:0000313" key="4">
    <source>
        <dbReference type="Proteomes" id="UP001234602"/>
    </source>
</evidence>
<sequence>MDKDSIFNAKDGFQPLIKKAKKKSLKKIIIVSTIVTVSIFMILGITFIIAYNHMQNSMSEYFSVKFEQNEIYGANIHDDKSTTSFSIDSALNQDQYVKDIAGIPYTWYNEQTWFKIYDSPTTIYDNSITSTDSRQFYRNGQRVVNFYVPGGKKVEDDRKLLQSLASTNVVEIGISFKKEMNTNQVLKQFPTAQWAWVQNPDVETSTVPGYVIGDYAYGFTITSPEKGTDSIAEDVKNFEKVLKNLSQKDEKDTDVEPLIKSIKQKGTVQVSGIILTGKVKDLLPLIEQDSVNYVSVGVIIPY</sequence>
<organism evidence="3 4">
    <name type="scientific">Peribacillus simplex</name>
    <dbReference type="NCBI Taxonomy" id="1478"/>
    <lineage>
        <taxon>Bacteria</taxon>
        <taxon>Bacillati</taxon>
        <taxon>Bacillota</taxon>
        <taxon>Bacilli</taxon>
        <taxon>Bacillales</taxon>
        <taxon>Bacillaceae</taxon>
        <taxon>Peribacillus</taxon>
    </lineage>
</organism>
<reference evidence="3" key="1">
    <citation type="submission" date="2023-06" db="EMBL/GenBank/DDBJ databases">
        <title>Comparative genomics of Bacillaceae isolates and their secondary metabolite potential.</title>
        <authorList>
            <person name="Song L."/>
            <person name="Nielsen L.J."/>
            <person name="Mohite O."/>
            <person name="Xu X."/>
            <person name="Weber T."/>
            <person name="Kovacs A.T."/>
        </authorList>
    </citation>
    <scope>NUCLEOTIDE SEQUENCE</scope>
    <source>
        <strain evidence="3">D8_B_37</strain>
    </source>
</reference>
<accession>A0AAW7IRP6</accession>
<keyword evidence="1" id="KW-1133">Transmembrane helix</keyword>
<protein>
    <submittedName>
        <fullName evidence="3">Anti sigma factor C-terminal domain-containing protein</fullName>
    </submittedName>
</protein>
<feature type="transmembrane region" description="Helical" evidence="1">
    <location>
        <begin position="28"/>
        <end position="51"/>
    </location>
</feature>
<dbReference type="InterPro" id="IPR025672">
    <property type="entry name" value="Sigma_reg_C_dom"/>
</dbReference>
<comment type="caution">
    <text evidence="3">The sequence shown here is derived from an EMBL/GenBank/DDBJ whole genome shotgun (WGS) entry which is preliminary data.</text>
</comment>
<evidence type="ECO:0000259" key="2">
    <source>
        <dbReference type="Pfam" id="PF13791"/>
    </source>
</evidence>